<dbReference type="SUPFAM" id="SSF101756">
    <property type="entry name" value="Hypothetical protein YgiW"/>
    <property type="match status" value="1"/>
</dbReference>
<dbReference type="InterPro" id="IPR036700">
    <property type="entry name" value="BOBF_sf"/>
</dbReference>
<dbReference type="PANTHER" id="PTHR36571">
    <property type="entry name" value="PROTEIN YGIW"/>
    <property type="match status" value="1"/>
</dbReference>
<feature type="signal peptide" evidence="2">
    <location>
        <begin position="1"/>
        <end position="21"/>
    </location>
</feature>
<dbReference type="InterPro" id="IPR005220">
    <property type="entry name" value="CarO-like"/>
</dbReference>
<feature type="chain" id="PRO_5016120488" evidence="2">
    <location>
        <begin position="22"/>
        <end position="128"/>
    </location>
</feature>
<keyword evidence="1 2" id="KW-0732">Signal</keyword>
<dbReference type="Gene3D" id="2.40.50.200">
    <property type="entry name" value="Bacterial OB-fold"/>
    <property type="match status" value="1"/>
</dbReference>
<dbReference type="Pfam" id="PF04076">
    <property type="entry name" value="BOF"/>
    <property type="match status" value="1"/>
</dbReference>
<dbReference type="RefSeq" id="WP_113744756.1">
    <property type="nucleotide sequence ID" value="NZ_UAPV01000001.1"/>
</dbReference>
<dbReference type="Proteomes" id="UP000250086">
    <property type="component" value="Unassembled WGS sequence"/>
</dbReference>
<dbReference type="PANTHER" id="PTHR36571:SF1">
    <property type="entry name" value="PROTEIN YGIW"/>
    <property type="match status" value="1"/>
</dbReference>
<dbReference type="AlphaFoldDB" id="A0A2X0VCV2"/>
<dbReference type="NCBIfam" id="NF033674">
    <property type="entry name" value="stress_OB_fold"/>
    <property type="match status" value="1"/>
</dbReference>
<name>A0A2X0VCV2_9GAMM</name>
<reference evidence="3 4" key="1">
    <citation type="submission" date="2018-06" db="EMBL/GenBank/DDBJ databases">
        <authorList>
            <consortium name="Pathogen Informatics"/>
            <person name="Doyle S."/>
        </authorList>
    </citation>
    <scope>NUCLEOTIDE SEQUENCE [LARGE SCALE GENOMIC DNA]</scope>
    <source>
        <strain evidence="3 4">NCTC13093</strain>
    </source>
</reference>
<evidence type="ECO:0000313" key="3">
    <source>
        <dbReference type="EMBL" id="SPT70715.1"/>
    </source>
</evidence>
<proteinExistence type="predicted"/>
<organism evidence="3 4">
    <name type="scientific">Anaerobiospirillum thomasii</name>
    <dbReference type="NCBI Taxonomy" id="179995"/>
    <lineage>
        <taxon>Bacteria</taxon>
        <taxon>Pseudomonadati</taxon>
        <taxon>Pseudomonadota</taxon>
        <taxon>Gammaproteobacteria</taxon>
        <taxon>Aeromonadales</taxon>
        <taxon>Succinivibrionaceae</taxon>
        <taxon>Anaerobiospirillum</taxon>
    </lineage>
</organism>
<evidence type="ECO:0000313" key="4">
    <source>
        <dbReference type="Proteomes" id="UP000250086"/>
    </source>
</evidence>
<evidence type="ECO:0000256" key="1">
    <source>
        <dbReference type="ARBA" id="ARBA00022729"/>
    </source>
</evidence>
<keyword evidence="4" id="KW-1185">Reference proteome</keyword>
<accession>A0A2X0VCV2</accession>
<evidence type="ECO:0000256" key="2">
    <source>
        <dbReference type="SAM" id="SignalP"/>
    </source>
</evidence>
<dbReference type="EMBL" id="UAPV01000001">
    <property type="protein sequence ID" value="SPT70715.1"/>
    <property type="molecule type" value="Genomic_DNA"/>
</dbReference>
<sequence>MTKIIFSSLAAMIFTVSSVSAAPQGFDNASATAPQGFSAAAATNMTVANVIANGTDEMDVTMRGRITKMLGQDKFIFEDETGTIVVELDDDKDWSHIQKDQLIDIHGEVDRDANSIKVDVKDATALER</sequence>
<gene>
    <name evidence="3" type="primary">ygiW_3</name>
    <name evidence="3" type="ORF">NCTC13093_02133</name>
</gene>
<protein>
    <submittedName>
        <fullName evidence="3">Uncharacterized conserved protein</fullName>
    </submittedName>
</protein>